<reference evidence="7 8" key="1">
    <citation type="submission" date="2016-03" db="EMBL/GenBank/DDBJ databases">
        <title>Microsymbionts genomes from the relict species Vavilovia formosa (Stev.) Fed.</title>
        <authorList>
            <person name="Kopat V."/>
            <person name="Chirak E."/>
            <person name="Kimeklis A."/>
            <person name="Andronov E."/>
        </authorList>
    </citation>
    <scope>NUCLEOTIDE SEQUENCE [LARGE SCALE GENOMIC DNA]</scope>
    <source>
        <strain evidence="7 8">Vaf07</strain>
    </source>
</reference>
<evidence type="ECO:0000256" key="2">
    <source>
        <dbReference type="ARBA" id="ARBA00005695"/>
    </source>
</evidence>
<dbReference type="InterPro" id="IPR039424">
    <property type="entry name" value="SBP_5"/>
</dbReference>
<dbReference type="STRING" id="943830.A4A58_08945"/>
<keyword evidence="4 5" id="KW-0732">Signal</keyword>
<keyword evidence="8" id="KW-1185">Reference proteome</keyword>
<evidence type="ECO:0000256" key="3">
    <source>
        <dbReference type="ARBA" id="ARBA00022448"/>
    </source>
</evidence>
<comment type="caution">
    <text evidence="7">The sequence shown here is derived from an EMBL/GenBank/DDBJ whole genome shotgun (WGS) entry which is preliminary data.</text>
</comment>
<dbReference type="SUPFAM" id="SSF53850">
    <property type="entry name" value="Periplasmic binding protein-like II"/>
    <property type="match status" value="1"/>
</dbReference>
<dbReference type="FunFam" id="3.90.76.10:FF:000007">
    <property type="entry name" value="Dipeptide ABC transporter periplasmic dipeptide-binding protein"/>
    <property type="match status" value="1"/>
</dbReference>
<gene>
    <name evidence="7" type="ORF">A4A58_08945</name>
</gene>
<dbReference type="PANTHER" id="PTHR30290:SF10">
    <property type="entry name" value="PERIPLASMIC OLIGOPEPTIDE-BINDING PROTEIN-RELATED"/>
    <property type="match status" value="1"/>
</dbReference>
<evidence type="ECO:0000313" key="7">
    <source>
        <dbReference type="EMBL" id="KZD22525.1"/>
    </source>
</evidence>
<name>A0A163YSU0_9BRAD</name>
<keyword evidence="3" id="KW-0813">Transport</keyword>
<evidence type="ECO:0000256" key="1">
    <source>
        <dbReference type="ARBA" id="ARBA00004418"/>
    </source>
</evidence>
<accession>A0A163YSU0</accession>
<protein>
    <submittedName>
        <fullName evidence="7">ABC transporter substrate-binding protein</fullName>
    </submittedName>
</protein>
<dbReference type="Gene3D" id="3.90.76.10">
    <property type="entry name" value="Dipeptide-binding Protein, Domain 1"/>
    <property type="match status" value="1"/>
</dbReference>
<dbReference type="Proteomes" id="UP000076574">
    <property type="component" value="Unassembled WGS sequence"/>
</dbReference>
<dbReference type="RefSeq" id="WP_068735345.1">
    <property type="nucleotide sequence ID" value="NZ_LVYV01000023.1"/>
</dbReference>
<dbReference type="Gene3D" id="3.10.105.10">
    <property type="entry name" value="Dipeptide-binding Protein, Domain 3"/>
    <property type="match status" value="1"/>
</dbReference>
<dbReference type="PIRSF" id="PIRSF002741">
    <property type="entry name" value="MppA"/>
    <property type="match status" value="1"/>
</dbReference>
<dbReference type="Gene3D" id="3.40.190.10">
    <property type="entry name" value="Periplasmic binding protein-like II"/>
    <property type="match status" value="1"/>
</dbReference>
<dbReference type="GO" id="GO:0030288">
    <property type="term" value="C:outer membrane-bounded periplasmic space"/>
    <property type="evidence" value="ECO:0007669"/>
    <property type="project" value="UniProtKB-ARBA"/>
</dbReference>
<dbReference type="AlphaFoldDB" id="A0A163YSU0"/>
<dbReference type="CDD" id="cd08512">
    <property type="entry name" value="PBP2_NikA_DppA_OppA_like_7"/>
    <property type="match status" value="1"/>
</dbReference>
<dbReference type="EMBL" id="LVYV01000023">
    <property type="protein sequence ID" value="KZD22525.1"/>
    <property type="molecule type" value="Genomic_DNA"/>
</dbReference>
<proteinExistence type="inferred from homology"/>
<organism evidence="7 8">
    <name type="scientific">Tardiphaga robiniae</name>
    <dbReference type="NCBI Taxonomy" id="943830"/>
    <lineage>
        <taxon>Bacteria</taxon>
        <taxon>Pseudomonadati</taxon>
        <taxon>Pseudomonadota</taxon>
        <taxon>Alphaproteobacteria</taxon>
        <taxon>Hyphomicrobiales</taxon>
        <taxon>Nitrobacteraceae</taxon>
        <taxon>Tardiphaga</taxon>
    </lineage>
</organism>
<dbReference type="InterPro" id="IPR000914">
    <property type="entry name" value="SBP_5_dom"/>
</dbReference>
<comment type="subcellular location">
    <subcellularLocation>
        <location evidence="1">Periplasm</location>
    </subcellularLocation>
</comment>
<dbReference type="Pfam" id="PF00496">
    <property type="entry name" value="SBP_bac_5"/>
    <property type="match status" value="1"/>
</dbReference>
<dbReference type="GO" id="GO:0015833">
    <property type="term" value="P:peptide transport"/>
    <property type="evidence" value="ECO:0007669"/>
    <property type="project" value="TreeGrafter"/>
</dbReference>
<feature type="signal peptide" evidence="5">
    <location>
        <begin position="1"/>
        <end position="26"/>
    </location>
</feature>
<evidence type="ECO:0000256" key="5">
    <source>
        <dbReference type="SAM" id="SignalP"/>
    </source>
</evidence>
<dbReference type="InterPro" id="IPR030678">
    <property type="entry name" value="Peptide/Ni-bd"/>
</dbReference>
<dbReference type="PANTHER" id="PTHR30290">
    <property type="entry name" value="PERIPLASMIC BINDING COMPONENT OF ABC TRANSPORTER"/>
    <property type="match status" value="1"/>
</dbReference>
<feature type="chain" id="PRO_5007848081" evidence="5">
    <location>
        <begin position="27"/>
        <end position="535"/>
    </location>
</feature>
<sequence length="535" mass="59573">MADRGRLLRLTGSVLLMALTPAAAQAQTRAETLRQVTGNNIPTLDPTTPGATREAFGVSTSIYDRLVAFDRKRDENGVWVFDRSKIRGELAESYEVSPDGLKITFKLRDTKWHDGTPVTAEDVKWSLDRAVTAKSIAAGQMGTGSLTKAEQFAIVDDRTITVTLPKADRLALANLATPLAPIFNSKLAKQHATAEDPWAQEWLKTNTAGSGAYTVEMFKPGEQLVLKRNENWKSGRDGKLPYFKRVIEQTIGDPATRANLIEKGDADIAIDLQASDVPSLQQRGKVKVESSPQTNGFTMIAFNTQMAPFDNLKVRQAIAMALPYNDMFSAAIFKRGSPLFGASWTSPPNADFPQPMPAKTDMAKAKQLLAEAGFEKGFKTTFSINVGSAAVTEPMAALLKEALAKLNIEVDVQKLPDSQMSTQITEKKLPFFTEGSTAWLPTTDYFFRNFFAGNQRWNYSSWNDELVVKLANQARFEQDQARYDEMGKQMIAEYVKEVPLVLLWQANQDAVMIPQLDGYTYWFHRQVDFRDLARK</sequence>
<evidence type="ECO:0000256" key="4">
    <source>
        <dbReference type="ARBA" id="ARBA00022729"/>
    </source>
</evidence>
<evidence type="ECO:0000313" key="8">
    <source>
        <dbReference type="Proteomes" id="UP000076574"/>
    </source>
</evidence>
<comment type="similarity">
    <text evidence="2">Belongs to the bacterial solute-binding protein 5 family.</text>
</comment>
<dbReference type="GO" id="GO:0043190">
    <property type="term" value="C:ATP-binding cassette (ABC) transporter complex"/>
    <property type="evidence" value="ECO:0007669"/>
    <property type="project" value="InterPro"/>
</dbReference>
<dbReference type="GO" id="GO:1904680">
    <property type="term" value="F:peptide transmembrane transporter activity"/>
    <property type="evidence" value="ECO:0007669"/>
    <property type="project" value="TreeGrafter"/>
</dbReference>
<evidence type="ECO:0000259" key="6">
    <source>
        <dbReference type="Pfam" id="PF00496"/>
    </source>
</evidence>
<dbReference type="OrthoDB" id="9803988at2"/>
<feature type="domain" description="Solute-binding protein family 5" evidence="6">
    <location>
        <begin position="85"/>
        <end position="455"/>
    </location>
</feature>